<accession>A0AAV9DB72</accession>
<evidence type="ECO:0000256" key="2">
    <source>
        <dbReference type="ARBA" id="ARBA00023002"/>
    </source>
</evidence>
<keyword evidence="2" id="KW-0560">Oxidoreductase</keyword>
<reference evidence="3" key="1">
    <citation type="journal article" date="2023" name="Nat. Commun.">
        <title>Diploid and tetraploid genomes of Acorus and the evolution of monocots.</title>
        <authorList>
            <person name="Ma L."/>
            <person name="Liu K.W."/>
            <person name="Li Z."/>
            <person name="Hsiao Y.Y."/>
            <person name="Qi Y."/>
            <person name="Fu T."/>
            <person name="Tang G.D."/>
            <person name="Zhang D."/>
            <person name="Sun W.H."/>
            <person name="Liu D.K."/>
            <person name="Li Y."/>
            <person name="Chen G.Z."/>
            <person name="Liu X.D."/>
            <person name="Liao X.Y."/>
            <person name="Jiang Y.T."/>
            <person name="Yu X."/>
            <person name="Hao Y."/>
            <person name="Huang J."/>
            <person name="Zhao X.W."/>
            <person name="Ke S."/>
            <person name="Chen Y.Y."/>
            <person name="Wu W.L."/>
            <person name="Hsu J.L."/>
            <person name="Lin Y.F."/>
            <person name="Huang M.D."/>
            <person name="Li C.Y."/>
            <person name="Huang L."/>
            <person name="Wang Z.W."/>
            <person name="Zhao X."/>
            <person name="Zhong W.Y."/>
            <person name="Peng D.H."/>
            <person name="Ahmad S."/>
            <person name="Lan S."/>
            <person name="Zhang J.S."/>
            <person name="Tsai W.C."/>
            <person name="Van de Peer Y."/>
            <person name="Liu Z.J."/>
        </authorList>
    </citation>
    <scope>NUCLEOTIDE SEQUENCE</scope>
    <source>
        <strain evidence="3">CP</strain>
    </source>
</reference>
<dbReference type="SUPFAM" id="SSF51735">
    <property type="entry name" value="NAD(P)-binding Rossmann-fold domains"/>
    <property type="match status" value="1"/>
</dbReference>
<gene>
    <name evidence="3" type="ORF">QJS10_CPB14g00679</name>
</gene>
<dbReference type="InterPro" id="IPR020904">
    <property type="entry name" value="Sc_DH/Rdtase_CS"/>
</dbReference>
<dbReference type="InterPro" id="IPR002347">
    <property type="entry name" value="SDR_fam"/>
</dbReference>
<dbReference type="FunFam" id="3.40.50.720:FF:000084">
    <property type="entry name" value="Short-chain dehydrogenase reductase"/>
    <property type="match status" value="1"/>
</dbReference>
<protein>
    <submittedName>
        <fullName evidence="3">Uncharacterized protein</fullName>
    </submittedName>
</protein>
<sequence length="273" mass="28968">MTEGSISSATLKGSNRWSLEGMTALVTGGARGIGHAVVEELIGFGASVHVCDRDESELNGALQRWRGLGYQVTGSLCDIASREEREKLMDRVSATFDGKLNILVNNAGIALSCPAEDVSADHISLTIATNFESGFHLSQLAHPLMKHSGKGNIVFISSICSTIAGPSLSIYSATKGAVSQVTKNLACEWAKDNIRTNSVAPGFVKTVLAARVVGDNEYHARLIGRTPLRRVAQPEDISSVVAFLCLPAASHITGQTIFVDGGITINGFYPDHD</sequence>
<organism evidence="3 4">
    <name type="scientific">Acorus calamus</name>
    <name type="common">Sweet flag</name>
    <dbReference type="NCBI Taxonomy" id="4465"/>
    <lineage>
        <taxon>Eukaryota</taxon>
        <taxon>Viridiplantae</taxon>
        <taxon>Streptophyta</taxon>
        <taxon>Embryophyta</taxon>
        <taxon>Tracheophyta</taxon>
        <taxon>Spermatophyta</taxon>
        <taxon>Magnoliopsida</taxon>
        <taxon>Liliopsida</taxon>
        <taxon>Acoraceae</taxon>
        <taxon>Acorus</taxon>
    </lineage>
</organism>
<dbReference type="PANTHER" id="PTHR42898">
    <property type="entry name" value="TROPINONE REDUCTASE"/>
    <property type="match status" value="1"/>
</dbReference>
<name>A0AAV9DB72_ACOCL</name>
<evidence type="ECO:0000313" key="3">
    <source>
        <dbReference type="EMBL" id="KAK1298144.1"/>
    </source>
</evidence>
<dbReference type="PRINTS" id="PR00081">
    <property type="entry name" value="GDHRDH"/>
</dbReference>
<dbReference type="InterPro" id="IPR045000">
    <property type="entry name" value="TR"/>
</dbReference>
<keyword evidence="1" id="KW-0521">NADP</keyword>
<comment type="caution">
    <text evidence="3">The sequence shown here is derived from an EMBL/GenBank/DDBJ whole genome shotgun (WGS) entry which is preliminary data.</text>
</comment>
<evidence type="ECO:0000313" key="4">
    <source>
        <dbReference type="Proteomes" id="UP001180020"/>
    </source>
</evidence>
<dbReference type="PRINTS" id="PR00080">
    <property type="entry name" value="SDRFAMILY"/>
</dbReference>
<proteinExistence type="predicted"/>
<dbReference type="PROSITE" id="PS00061">
    <property type="entry name" value="ADH_SHORT"/>
    <property type="match status" value="1"/>
</dbReference>
<dbReference type="InterPro" id="IPR036291">
    <property type="entry name" value="NAD(P)-bd_dom_sf"/>
</dbReference>
<keyword evidence="4" id="KW-1185">Reference proteome</keyword>
<reference evidence="3" key="2">
    <citation type="submission" date="2023-06" db="EMBL/GenBank/DDBJ databases">
        <authorList>
            <person name="Ma L."/>
            <person name="Liu K.-W."/>
            <person name="Li Z."/>
            <person name="Hsiao Y.-Y."/>
            <person name="Qi Y."/>
            <person name="Fu T."/>
            <person name="Tang G."/>
            <person name="Zhang D."/>
            <person name="Sun W.-H."/>
            <person name="Liu D.-K."/>
            <person name="Li Y."/>
            <person name="Chen G.-Z."/>
            <person name="Liu X.-D."/>
            <person name="Liao X.-Y."/>
            <person name="Jiang Y.-T."/>
            <person name="Yu X."/>
            <person name="Hao Y."/>
            <person name="Huang J."/>
            <person name="Zhao X.-W."/>
            <person name="Ke S."/>
            <person name="Chen Y.-Y."/>
            <person name="Wu W.-L."/>
            <person name="Hsu J.-L."/>
            <person name="Lin Y.-F."/>
            <person name="Huang M.-D."/>
            <person name="Li C.-Y."/>
            <person name="Huang L."/>
            <person name="Wang Z.-W."/>
            <person name="Zhao X."/>
            <person name="Zhong W.-Y."/>
            <person name="Peng D.-H."/>
            <person name="Ahmad S."/>
            <person name="Lan S."/>
            <person name="Zhang J.-S."/>
            <person name="Tsai W.-C."/>
            <person name="Van De Peer Y."/>
            <person name="Liu Z.-J."/>
        </authorList>
    </citation>
    <scope>NUCLEOTIDE SEQUENCE</scope>
    <source>
        <strain evidence="3">CP</strain>
        <tissue evidence="3">Leaves</tissue>
    </source>
</reference>
<dbReference type="GO" id="GO:0016491">
    <property type="term" value="F:oxidoreductase activity"/>
    <property type="evidence" value="ECO:0007669"/>
    <property type="project" value="UniProtKB-KW"/>
</dbReference>
<dbReference type="AlphaFoldDB" id="A0AAV9DB72"/>
<dbReference type="PANTHER" id="PTHR42898:SF6">
    <property type="entry name" value="NADP-DEPENDENT MANNITOL DEHYDROGENASE"/>
    <property type="match status" value="1"/>
</dbReference>
<dbReference type="Proteomes" id="UP001180020">
    <property type="component" value="Unassembled WGS sequence"/>
</dbReference>
<dbReference type="Pfam" id="PF13561">
    <property type="entry name" value="adh_short_C2"/>
    <property type="match status" value="1"/>
</dbReference>
<dbReference type="Gene3D" id="3.40.50.720">
    <property type="entry name" value="NAD(P)-binding Rossmann-like Domain"/>
    <property type="match status" value="1"/>
</dbReference>
<evidence type="ECO:0000256" key="1">
    <source>
        <dbReference type="ARBA" id="ARBA00022857"/>
    </source>
</evidence>
<dbReference type="EMBL" id="JAUJYO010000014">
    <property type="protein sequence ID" value="KAK1298144.1"/>
    <property type="molecule type" value="Genomic_DNA"/>
</dbReference>